<dbReference type="AlphaFoldDB" id="A0A2P7UML0"/>
<reference evidence="2 3" key="1">
    <citation type="submission" date="2018-03" db="EMBL/GenBank/DDBJ databases">
        <title>Brevisbacillus phylogenomics.</title>
        <authorList>
            <person name="Dunlap C."/>
        </authorList>
    </citation>
    <scope>NUCLEOTIDE SEQUENCE [LARGE SCALE GENOMIC DNA]</scope>
    <source>
        <strain evidence="2 3">NRRL NRS-1210</strain>
    </source>
</reference>
<evidence type="ECO:0000256" key="1">
    <source>
        <dbReference type="SAM" id="SignalP"/>
    </source>
</evidence>
<gene>
    <name evidence="2" type="ORF">C7R93_25065</name>
</gene>
<dbReference type="RefSeq" id="WP_106841339.1">
    <property type="nucleotide sequence ID" value="NZ_JBCNIW010000031.1"/>
</dbReference>
<comment type="caution">
    <text evidence="2">The sequence shown here is derived from an EMBL/GenBank/DDBJ whole genome shotgun (WGS) entry which is preliminary data.</text>
</comment>
<name>A0A2P7UML0_9BACL</name>
<evidence type="ECO:0008006" key="4">
    <source>
        <dbReference type="Google" id="ProtNLM"/>
    </source>
</evidence>
<accession>A0A2P7UML0</accession>
<keyword evidence="3" id="KW-1185">Reference proteome</keyword>
<dbReference type="InterPro" id="IPR021459">
    <property type="entry name" value="GH101-related"/>
</dbReference>
<protein>
    <recommendedName>
        <fullName evidence="4">Lipoprotein</fullName>
    </recommendedName>
</protein>
<feature type="chain" id="PRO_5038903466" description="Lipoprotein" evidence="1">
    <location>
        <begin position="20"/>
        <end position="776"/>
    </location>
</feature>
<feature type="signal peptide" evidence="1">
    <location>
        <begin position="1"/>
        <end position="19"/>
    </location>
</feature>
<dbReference type="Proteomes" id="UP000240419">
    <property type="component" value="Unassembled WGS sequence"/>
</dbReference>
<proteinExistence type="predicted"/>
<evidence type="ECO:0000313" key="3">
    <source>
        <dbReference type="Proteomes" id="UP000240419"/>
    </source>
</evidence>
<organism evidence="2 3">
    <name type="scientific">Brevibacillus fortis</name>
    <dbReference type="NCBI Taxonomy" id="2126352"/>
    <lineage>
        <taxon>Bacteria</taxon>
        <taxon>Bacillati</taxon>
        <taxon>Bacillota</taxon>
        <taxon>Bacilli</taxon>
        <taxon>Bacillales</taxon>
        <taxon>Paenibacillaceae</taxon>
        <taxon>Brevibacillus</taxon>
    </lineage>
</organism>
<dbReference type="OrthoDB" id="2496946at2"/>
<sequence length="776" mass="88698">MKKSTCLLISLTLMLQMVVGCENSSAAKQGSGQTGQPVKQQERIYQYSAFSFDVKPETFEVFVEKEGVKERASEPMAPRKVTNLHKGEKEMTWSYPDEKLDVSIKKEEDHLQITLTSTGAESFSWPIVKGPSYMLPIGEGKWIPADDKQWQAFYKDESLTFAESFSMRFFAVNKSKYALMYVADNLFNNTVDFKVDPALSFAFTHEFPSVNPDKTYGFRLYVTDNDPVSIAGVYKNYVKQNGELLTLAEKAKANPDVEKLYGAPHFYVWNKSFLSEADVKWNALKNKLNESFIEWMAHILTNNGADGKESIQQFREIKKQDYVAAYQKKAILGGFNYALRSPAFYNPKLFTNIDAKSQELIAKGIDTLNESQLYDLNKRLLKSVLQEVVPPVEKWGNADSTDLLKDMKAAGIDHAWLGLPDWTAAYMKPEFIQQANDTGYLIASYDSYHSIHKDENPDWNTAIFADKSLYENATIAKKNGEKKGGFLQQGRLLNPTLSLPSVKQRMDEIMSNDVAFNSWFIDVDAAGDFNDDYTPEHPTTQAQDMKAKLARMDYIRDEKKLVIGSETGNDFASTNIAYAHGIETPVIKWADPDMRKNKTSPYYVGGYWSPAGDIPERYAKQVPIKEEYRHVYIDPAYSLPLYKLVYNDSVITSHHWEWSSLKIKDEVGTRMLKELLYNVPPLYHLDRKMWDTNQDLILNYLKVWSPFHKKAVQREMTDFQMLTPDRLVQKTSYGDDMHVIANFSQQDFTYESQVVKARSALIINGNDIQNFLAPAQ</sequence>
<keyword evidence="1" id="KW-0732">Signal</keyword>
<dbReference type="EMBL" id="PXZM01000045">
    <property type="protein sequence ID" value="PSJ88236.1"/>
    <property type="molecule type" value="Genomic_DNA"/>
</dbReference>
<dbReference type="Pfam" id="PF11308">
    <property type="entry name" value="Glyco_hydro_129"/>
    <property type="match status" value="1"/>
</dbReference>
<evidence type="ECO:0000313" key="2">
    <source>
        <dbReference type="EMBL" id="PSJ88236.1"/>
    </source>
</evidence>
<dbReference type="PROSITE" id="PS51257">
    <property type="entry name" value="PROKAR_LIPOPROTEIN"/>
    <property type="match status" value="1"/>
</dbReference>